<comment type="pathway">
    <text evidence="3">Secondary metabolite biosynthesis.</text>
</comment>
<evidence type="ECO:0000256" key="3">
    <source>
        <dbReference type="ARBA" id="ARBA00005179"/>
    </source>
</evidence>
<evidence type="ECO:0000256" key="13">
    <source>
        <dbReference type="PIRSR" id="PIRSR602401-1"/>
    </source>
</evidence>
<dbReference type="SUPFAM" id="SSF48264">
    <property type="entry name" value="Cytochrome P450"/>
    <property type="match status" value="1"/>
</dbReference>
<dbReference type="EMBL" id="MNAD01000193">
    <property type="protein sequence ID" value="OJT15145.1"/>
    <property type="molecule type" value="Genomic_DNA"/>
</dbReference>
<reference evidence="14 15" key="1">
    <citation type="submission" date="2016-10" db="EMBL/GenBank/DDBJ databases">
        <title>Genome sequence of the basidiomycete white-rot fungus Trametes pubescens.</title>
        <authorList>
            <person name="Makela M.R."/>
            <person name="Granchi Z."/>
            <person name="Peng M."/>
            <person name="De Vries R.P."/>
            <person name="Grigoriev I."/>
            <person name="Riley R."/>
            <person name="Hilden K."/>
        </authorList>
    </citation>
    <scope>NUCLEOTIDE SEQUENCE [LARGE SCALE GENOMIC DNA]</scope>
    <source>
        <strain evidence="14 15">FBCC735</strain>
    </source>
</reference>
<dbReference type="Proteomes" id="UP000184267">
    <property type="component" value="Unassembled WGS sequence"/>
</dbReference>
<feature type="binding site" description="axial binding residue" evidence="13">
    <location>
        <position position="449"/>
    </location>
    <ligand>
        <name>heme</name>
        <dbReference type="ChEBI" id="CHEBI:30413"/>
    </ligand>
    <ligandPart>
        <name>Fe</name>
        <dbReference type="ChEBI" id="CHEBI:18248"/>
    </ligandPart>
</feature>
<accession>A0A1M2W5K4</accession>
<dbReference type="GO" id="GO:0016705">
    <property type="term" value="F:oxidoreductase activity, acting on paired donors, with incorporation or reduction of molecular oxygen"/>
    <property type="evidence" value="ECO:0007669"/>
    <property type="project" value="InterPro"/>
</dbReference>
<dbReference type="InterPro" id="IPR001128">
    <property type="entry name" value="Cyt_P450"/>
</dbReference>
<keyword evidence="8" id="KW-1133">Transmembrane helix</keyword>
<organism evidence="14 15">
    <name type="scientific">Trametes pubescens</name>
    <name type="common">White-rot fungus</name>
    <dbReference type="NCBI Taxonomy" id="154538"/>
    <lineage>
        <taxon>Eukaryota</taxon>
        <taxon>Fungi</taxon>
        <taxon>Dikarya</taxon>
        <taxon>Basidiomycota</taxon>
        <taxon>Agaricomycotina</taxon>
        <taxon>Agaricomycetes</taxon>
        <taxon>Polyporales</taxon>
        <taxon>Polyporaceae</taxon>
        <taxon>Trametes</taxon>
    </lineage>
</organism>
<dbReference type="OMA" id="QGDFMSH"/>
<dbReference type="CDD" id="cd11065">
    <property type="entry name" value="CYP64-like"/>
    <property type="match status" value="1"/>
</dbReference>
<name>A0A1M2W5K4_TRAPU</name>
<evidence type="ECO:0000256" key="9">
    <source>
        <dbReference type="ARBA" id="ARBA00023002"/>
    </source>
</evidence>
<dbReference type="GO" id="GO:0020037">
    <property type="term" value="F:heme binding"/>
    <property type="evidence" value="ECO:0007669"/>
    <property type="project" value="InterPro"/>
</dbReference>
<comment type="subcellular location">
    <subcellularLocation>
        <location evidence="2">Membrane</location>
        <topology evidence="2">Single-pass membrane protein</topology>
    </subcellularLocation>
</comment>
<dbReference type="OrthoDB" id="2789670at2759"/>
<dbReference type="GO" id="GO:0016020">
    <property type="term" value="C:membrane"/>
    <property type="evidence" value="ECO:0007669"/>
    <property type="project" value="UniProtKB-SubCell"/>
</dbReference>
<keyword evidence="5 13" id="KW-0349">Heme</keyword>
<keyword evidence="10 13" id="KW-0408">Iron</keyword>
<comment type="similarity">
    <text evidence="4">Belongs to the cytochrome P450 family.</text>
</comment>
<proteinExistence type="inferred from homology"/>
<dbReference type="PANTHER" id="PTHR46300">
    <property type="entry name" value="P450, PUTATIVE (EUROFUNG)-RELATED-RELATED"/>
    <property type="match status" value="1"/>
</dbReference>
<keyword evidence="9" id="KW-0560">Oxidoreductase</keyword>
<keyword evidence="15" id="KW-1185">Reference proteome</keyword>
<evidence type="ECO:0000256" key="6">
    <source>
        <dbReference type="ARBA" id="ARBA00022692"/>
    </source>
</evidence>
<evidence type="ECO:0000313" key="15">
    <source>
        <dbReference type="Proteomes" id="UP000184267"/>
    </source>
</evidence>
<dbReference type="Gene3D" id="1.10.630.10">
    <property type="entry name" value="Cytochrome P450"/>
    <property type="match status" value="1"/>
</dbReference>
<dbReference type="AlphaFoldDB" id="A0A1M2W5K4"/>
<dbReference type="STRING" id="154538.A0A1M2W5K4"/>
<dbReference type="Pfam" id="PF00067">
    <property type="entry name" value="p450"/>
    <property type="match status" value="1"/>
</dbReference>
<evidence type="ECO:0000256" key="12">
    <source>
        <dbReference type="ARBA" id="ARBA00023136"/>
    </source>
</evidence>
<evidence type="ECO:0000256" key="7">
    <source>
        <dbReference type="ARBA" id="ARBA00022723"/>
    </source>
</evidence>
<evidence type="ECO:0000256" key="5">
    <source>
        <dbReference type="ARBA" id="ARBA00022617"/>
    </source>
</evidence>
<evidence type="ECO:0000256" key="2">
    <source>
        <dbReference type="ARBA" id="ARBA00004167"/>
    </source>
</evidence>
<comment type="cofactor">
    <cofactor evidence="1 13">
        <name>heme</name>
        <dbReference type="ChEBI" id="CHEBI:30413"/>
    </cofactor>
</comment>
<evidence type="ECO:0000256" key="1">
    <source>
        <dbReference type="ARBA" id="ARBA00001971"/>
    </source>
</evidence>
<evidence type="ECO:0000256" key="8">
    <source>
        <dbReference type="ARBA" id="ARBA00022989"/>
    </source>
</evidence>
<dbReference type="PANTHER" id="PTHR46300:SF7">
    <property type="entry name" value="P450, PUTATIVE (EUROFUNG)-RELATED"/>
    <property type="match status" value="1"/>
</dbReference>
<sequence length="526" mass="59049">MALPDTMPGFLLTAIFLGLCTALCVILRSIVDWRARSRGLPLPPGPKPLPIIGNMLDLPRYKPWIKFRDLSRNHGEIAYLNVIGRPIVVLGSHRMVTDYLDKRSKITADRAYNAVVELSGQETNFATLRYGERWRRHRRTFWQQFHPGVVTKYNTIQSNYAHRFLGGVLQSPSRVTQHIKFSLAGILFKMTYGIDITDEHDQNLAMIEAAFVAIDQSTPGHFAVEMFPLLRFLPKWFPGAGSLKLFAECRAANQRLKDVPFGLVKEAAACGEARDCIAAKLLARAGTGLGPADEDILRNVCVVSIQGGTDTSTSALSAFFVAMALYPEVQKRAQAELDSVVGPHRLPEYGDSPDLVYVNALIKELLRWHLVLPLGVPHFTLEDDEFNGYFIPAGTALMTNVWDIMHDPEAYDHPDEFRPERFIRDGKLDPTVRDPNAFIFGFGRRRVICPGRYFAHATLFIHIACVLHVFDVGPPLDEEGWPIKIEYRQSHGLASKPGDCRCTIRPRSRKAEELVMEAQSKAFAPT</sequence>
<keyword evidence="12" id="KW-0472">Membrane</keyword>
<evidence type="ECO:0000313" key="14">
    <source>
        <dbReference type="EMBL" id="OJT15145.1"/>
    </source>
</evidence>
<dbReference type="InterPro" id="IPR036396">
    <property type="entry name" value="Cyt_P450_sf"/>
</dbReference>
<protein>
    <submittedName>
        <fullName evidence="14">O-methylsterigmatocystin oxidoreductase</fullName>
    </submittedName>
</protein>
<dbReference type="PRINTS" id="PR00463">
    <property type="entry name" value="EP450I"/>
</dbReference>
<gene>
    <name evidence="14" type="ORF">TRAPUB_8249</name>
</gene>
<comment type="caution">
    <text evidence="14">The sequence shown here is derived from an EMBL/GenBank/DDBJ whole genome shotgun (WGS) entry which is preliminary data.</text>
</comment>
<dbReference type="GO" id="GO:0004497">
    <property type="term" value="F:monooxygenase activity"/>
    <property type="evidence" value="ECO:0007669"/>
    <property type="project" value="UniProtKB-KW"/>
</dbReference>
<dbReference type="InterPro" id="IPR050364">
    <property type="entry name" value="Cytochrome_P450_fung"/>
</dbReference>
<keyword evidence="11" id="KW-0503">Monooxygenase</keyword>
<evidence type="ECO:0000256" key="4">
    <source>
        <dbReference type="ARBA" id="ARBA00010617"/>
    </source>
</evidence>
<dbReference type="GO" id="GO:0005506">
    <property type="term" value="F:iron ion binding"/>
    <property type="evidence" value="ECO:0007669"/>
    <property type="project" value="InterPro"/>
</dbReference>
<keyword evidence="6" id="KW-0812">Transmembrane</keyword>
<dbReference type="InterPro" id="IPR002401">
    <property type="entry name" value="Cyt_P450_E_grp-I"/>
</dbReference>
<evidence type="ECO:0000256" key="11">
    <source>
        <dbReference type="ARBA" id="ARBA00023033"/>
    </source>
</evidence>
<keyword evidence="7 13" id="KW-0479">Metal-binding</keyword>
<evidence type="ECO:0000256" key="10">
    <source>
        <dbReference type="ARBA" id="ARBA00023004"/>
    </source>
</evidence>